<feature type="region of interest" description="Disordered" evidence="1">
    <location>
        <begin position="84"/>
        <end position="245"/>
    </location>
</feature>
<feature type="compositionally biased region" description="Basic and acidic residues" evidence="1">
    <location>
        <begin position="234"/>
        <end position="245"/>
    </location>
</feature>
<protein>
    <submittedName>
        <fullName evidence="2">Uncharacterized protein</fullName>
    </submittedName>
</protein>
<dbReference type="Proteomes" id="UP000298030">
    <property type="component" value="Unassembled WGS sequence"/>
</dbReference>
<sequence length="245" mass="26698">MQGWDWGVYDVEGDMRRGEQGCRTGPAPSERQAERLGMIQLSARRHPPPTSPTTPNVTISAPHPALDLETCVPDAEALASLPRAGSIPFDTPTASLCKDEGWTKSTRTWPTRGGVEEDEEEEGRKREGRGKGEEGGRGRKGEGGGRGKGDMWKEDDGDVGGGKKAWKMREGRTRMRRGLERGRMPIREKNAMGEGTKMSREGIDRRPAGCGEDADEGRRKEDVTGRVLTSGGGRGREGGRQDRDG</sequence>
<name>A0A4Y7T122_COPMI</name>
<feature type="compositionally biased region" description="Basic and acidic residues" evidence="1">
    <location>
        <begin position="167"/>
        <end position="207"/>
    </location>
</feature>
<evidence type="ECO:0000256" key="1">
    <source>
        <dbReference type="SAM" id="MobiDB-lite"/>
    </source>
</evidence>
<dbReference type="AlphaFoldDB" id="A0A4Y7T122"/>
<proteinExistence type="predicted"/>
<reference evidence="2 3" key="1">
    <citation type="journal article" date="2019" name="Nat. Ecol. Evol.">
        <title>Megaphylogeny resolves global patterns of mushroom evolution.</title>
        <authorList>
            <person name="Varga T."/>
            <person name="Krizsan K."/>
            <person name="Foldi C."/>
            <person name="Dima B."/>
            <person name="Sanchez-Garcia M."/>
            <person name="Sanchez-Ramirez S."/>
            <person name="Szollosi G.J."/>
            <person name="Szarkandi J.G."/>
            <person name="Papp V."/>
            <person name="Albert L."/>
            <person name="Andreopoulos W."/>
            <person name="Angelini C."/>
            <person name="Antonin V."/>
            <person name="Barry K.W."/>
            <person name="Bougher N.L."/>
            <person name="Buchanan P."/>
            <person name="Buyck B."/>
            <person name="Bense V."/>
            <person name="Catcheside P."/>
            <person name="Chovatia M."/>
            <person name="Cooper J."/>
            <person name="Damon W."/>
            <person name="Desjardin D."/>
            <person name="Finy P."/>
            <person name="Geml J."/>
            <person name="Haridas S."/>
            <person name="Hughes K."/>
            <person name="Justo A."/>
            <person name="Karasinski D."/>
            <person name="Kautmanova I."/>
            <person name="Kiss B."/>
            <person name="Kocsube S."/>
            <person name="Kotiranta H."/>
            <person name="LaButti K.M."/>
            <person name="Lechner B.E."/>
            <person name="Liimatainen K."/>
            <person name="Lipzen A."/>
            <person name="Lukacs Z."/>
            <person name="Mihaltcheva S."/>
            <person name="Morgado L.N."/>
            <person name="Niskanen T."/>
            <person name="Noordeloos M.E."/>
            <person name="Ohm R.A."/>
            <person name="Ortiz-Santana B."/>
            <person name="Ovrebo C."/>
            <person name="Racz N."/>
            <person name="Riley R."/>
            <person name="Savchenko A."/>
            <person name="Shiryaev A."/>
            <person name="Soop K."/>
            <person name="Spirin V."/>
            <person name="Szebenyi C."/>
            <person name="Tomsovsky M."/>
            <person name="Tulloss R.E."/>
            <person name="Uehling J."/>
            <person name="Grigoriev I.V."/>
            <person name="Vagvolgyi C."/>
            <person name="Papp T."/>
            <person name="Martin F.M."/>
            <person name="Miettinen O."/>
            <person name="Hibbett D.S."/>
            <person name="Nagy L.G."/>
        </authorList>
    </citation>
    <scope>NUCLEOTIDE SEQUENCE [LARGE SCALE GENOMIC DNA]</scope>
    <source>
        <strain evidence="2 3">FP101781</strain>
    </source>
</reference>
<evidence type="ECO:0000313" key="2">
    <source>
        <dbReference type="EMBL" id="TEB27701.1"/>
    </source>
</evidence>
<feature type="compositionally biased region" description="Basic and acidic residues" evidence="1">
    <location>
        <begin position="122"/>
        <end position="154"/>
    </location>
</feature>
<keyword evidence="3" id="KW-1185">Reference proteome</keyword>
<dbReference type="EMBL" id="QPFP01000038">
    <property type="protein sequence ID" value="TEB27701.1"/>
    <property type="molecule type" value="Genomic_DNA"/>
</dbReference>
<comment type="caution">
    <text evidence="2">The sequence shown here is derived from an EMBL/GenBank/DDBJ whole genome shotgun (WGS) entry which is preliminary data.</text>
</comment>
<organism evidence="2 3">
    <name type="scientific">Coprinellus micaceus</name>
    <name type="common">Glistening ink-cap mushroom</name>
    <name type="synonym">Coprinus micaceus</name>
    <dbReference type="NCBI Taxonomy" id="71717"/>
    <lineage>
        <taxon>Eukaryota</taxon>
        <taxon>Fungi</taxon>
        <taxon>Dikarya</taxon>
        <taxon>Basidiomycota</taxon>
        <taxon>Agaricomycotina</taxon>
        <taxon>Agaricomycetes</taxon>
        <taxon>Agaricomycetidae</taxon>
        <taxon>Agaricales</taxon>
        <taxon>Agaricineae</taxon>
        <taxon>Psathyrellaceae</taxon>
        <taxon>Coprinellus</taxon>
    </lineage>
</organism>
<evidence type="ECO:0000313" key="3">
    <source>
        <dbReference type="Proteomes" id="UP000298030"/>
    </source>
</evidence>
<gene>
    <name evidence="2" type="ORF">FA13DRAFT_1712418</name>
</gene>
<accession>A0A4Y7T122</accession>